<dbReference type="Proteomes" id="UP000290289">
    <property type="component" value="Chromosome 10"/>
</dbReference>
<evidence type="ECO:0000313" key="1">
    <source>
        <dbReference type="EMBL" id="RXH85674.1"/>
    </source>
</evidence>
<dbReference type="PANTHER" id="PTHR36767:SF1">
    <property type="entry name" value="OS05G0126200 PROTEIN"/>
    <property type="match status" value="1"/>
</dbReference>
<protein>
    <submittedName>
        <fullName evidence="1">Uncharacterized protein</fullName>
    </submittedName>
</protein>
<dbReference type="PROSITE" id="PS51257">
    <property type="entry name" value="PROKAR_LIPOPROTEIN"/>
    <property type="match status" value="1"/>
</dbReference>
<dbReference type="STRING" id="3750.A0A498IU15"/>
<name>A0A498IU15_MALDO</name>
<gene>
    <name evidence="1" type="ORF">DVH24_009495</name>
</gene>
<dbReference type="PANTHER" id="PTHR36767">
    <property type="entry name" value="OS05G0126200 PROTEIN"/>
    <property type="match status" value="1"/>
</dbReference>
<proteinExistence type="predicted"/>
<dbReference type="EMBL" id="RDQH01000336">
    <property type="protein sequence ID" value="RXH85674.1"/>
    <property type="molecule type" value="Genomic_DNA"/>
</dbReference>
<accession>A0A498IU15</accession>
<dbReference type="CDD" id="cd23700">
    <property type="entry name" value="At3g51010"/>
    <property type="match status" value="1"/>
</dbReference>
<evidence type="ECO:0000313" key="2">
    <source>
        <dbReference type="Proteomes" id="UP000290289"/>
    </source>
</evidence>
<sequence length="244" mass="28232">MGFEALRSIVRPLSRTIISRTSTSSMTSLAASCVCPKPELPFISGRQAPWFFPVSNYFHSLTDTRFPKRRPVDKPRRKRASVRPPGPFAAVQYVPGEPIVPNRPNEGSVKRRNEKKRMRQRRAFILSLRLSYSEMLSFPVKAERKDIIRFTFGISVGNMRNHHHNGVTLAWDNPLEMSRLLICTAFEFVQAEKKKRKALVQEAKRKKVIKRVERKMAAVARERAWTQRLAELQKLEEEKKNSMA</sequence>
<dbReference type="AlphaFoldDB" id="A0A498IU15"/>
<organism evidence="1 2">
    <name type="scientific">Malus domestica</name>
    <name type="common">Apple</name>
    <name type="synonym">Pyrus malus</name>
    <dbReference type="NCBI Taxonomy" id="3750"/>
    <lineage>
        <taxon>Eukaryota</taxon>
        <taxon>Viridiplantae</taxon>
        <taxon>Streptophyta</taxon>
        <taxon>Embryophyta</taxon>
        <taxon>Tracheophyta</taxon>
        <taxon>Spermatophyta</taxon>
        <taxon>Magnoliopsida</taxon>
        <taxon>eudicotyledons</taxon>
        <taxon>Gunneridae</taxon>
        <taxon>Pentapetalae</taxon>
        <taxon>rosids</taxon>
        <taxon>fabids</taxon>
        <taxon>Rosales</taxon>
        <taxon>Rosaceae</taxon>
        <taxon>Amygdaloideae</taxon>
        <taxon>Maleae</taxon>
        <taxon>Malus</taxon>
    </lineage>
</organism>
<comment type="caution">
    <text evidence="1">The sequence shown here is derived from an EMBL/GenBank/DDBJ whole genome shotgun (WGS) entry which is preliminary data.</text>
</comment>
<dbReference type="GO" id="GO:0005739">
    <property type="term" value="C:mitochondrion"/>
    <property type="evidence" value="ECO:0007669"/>
    <property type="project" value="TreeGrafter"/>
</dbReference>
<keyword evidence="2" id="KW-1185">Reference proteome</keyword>
<reference evidence="1 2" key="1">
    <citation type="submission" date="2018-10" db="EMBL/GenBank/DDBJ databases">
        <title>A high-quality apple genome assembly.</title>
        <authorList>
            <person name="Hu J."/>
        </authorList>
    </citation>
    <scope>NUCLEOTIDE SEQUENCE [LARGE SCALE GENOMIC DNA]</scope>
    <source>
        <strain evidence="2">cv. HFTH1</strain>
        <tissue evidence="1">Young leaf</tissue>
    </source>
</reference>